<dbReference type="PROSITE" id="PS51718">
    <property type="entry name" value="G_DYNAMIN_2"/>
    <property type="match status" value="1"/>
</dbReference>
<gene>
    <name evidence="13" type="ORF">pdam_00009993</name>
</gene>
<dbReference type="Pfam" id="PF00350">
    <property type="entry name" value="Dynamin_N"/>
    <property type="match status" value="1"/>
</dbReference>
<dbReference type="Proteomes" id="UP000275408">
    <property type="component" value="Unassembled WGS sequence"/>
</dbReference>
<evidence type="ECO:0000313" key="13">
    <source>
        <dbReference type="EMBL" id="RMX59076.1"/>
    </source>
</evidence>
<evidence type="ECO:0000256" key="6">
    <source>
        <dbReference type="ARBA" id="ARBA00022989"/>
    </source>
</evidence>
<keyword evidence="10" id="KW-0472">Membrane</keyword>
<feature type="domain" description="Dynamin-type G" evidence="12">
    <location>
        <begin position="1"/>
        <end position="279"/>
    </location>
</feature>
<dbReference type="Pfam" id="PF04799">
    <property type="entry name" value="Fzo_mitofusin"/>
    <property type="match status" value="1"/>
</dbReference>
<sequence>MKNSSSQFKRVKSLKDGEMNGVNGESPLHNFVKAKQKINAIFGDIREYLEDCNKFLADFRIADENEHDIEKFSSEVSGYLAQVSSISEVLLRDQMKSLGQLAHALCEEKLDASSLVQVFWPKSRCKMLSEDVVLVDSPGIDVSPDLDLWIDKHCLDADVFVLVANAESTLMVTEKNFFHKVNQRLSRPNIFILNNRWDASASEPDTMELTLMTRMQKHQGMPQGGGAIHVEGFPARQLEFENFERKFEECISKSAIQTKFESHAVSGLKIANMVKVLMEQVVGSAFQQRSKLEKAKKEQENRLEYVKEQLEIYTHDAKRQIKEITSKVEGQVTEAMTEEIGRLGLLVNEFDHPFHSHPGFLKTYKKELYNHLERGLGRNMTARCSNSQTQVICEAQKEMADRLRSLLPPETPEVSLEPGTPALDFQASYKLDVPSLCTDFHEDIEFHFSLGWQAILRKFLVPHNAGLAIALGANRNVQNLVPTAQPCTAEARTGTSSQAPSLRDVMKRPEGDDVTLAVVQGLASLTSRTGTLVVIVGGLIWKTVGWKFIALCGGLYSGVYVIERVRWTNGAKEKAFKRQFVDHASEKLQLVVKRTDVNLREAQVSGS</sequence>
<keyword evidence="14" id="KW-1185">Reference proteome</keyword>
<dbReference type="GO" id="GO:0003924">
    <property type="term" value="F:GTPase activity"/>
    <property type="evidence" value="ECO:0007669"/>
    <property type="project" value="InterPro"/>
</dbReference>
<keyword evidence="2" id="KW-0812">Transmembrane</keyword>
<name>A0A3M6UZG0_POCDA</name>
<evidence type="ECO:0000256" key="2">
    <source>
        <dbReference type="ARBA" id="ARBA00022692"/>
    </source>
</evidence>
<dbReference type="GO" id="GO:0051646">
    <property type="term" value="P:mitochondrion localization"/>
    <property type="evidence" value="ECO:0007669"/>
    <property type="project" value="TreeGrafter"/>
</dbReference>
<reference evidence="13 14" key="1">
    <citation type="journal article" date="2018" name="Sci. Rep.">
        <title>Comparative analysis of the Pocillopora damicornis genome highlights role of immune system in coral evolution.</title>
        <authorList>
            <person name="Cunning R."/>
            <person name="Bay R.A."/>
            <person name="Gillette P."/>
            <person name="Baker A.C."/>
            <person name="Traylor-Knowles N."/>
        </authorList>
    </citation>
    <scope>NUCLEOTIDE SEQUENCE [LARGE SCALE GENOMIC DNA]</scope>
    <source>
        <strain evidence="13">RSMAS</strain>
        <tissue evidence="13">Whole animal</tissue>
    </source>
</reference>
<evidence type="ECO:0000259" key="12">
    <source>
        <dbReference type="PROSITE" id="PS51718"/>
    </source>
</evidence>
<keyword evidence="8" id="KW-0496">Mitochondrion</keyword>
<dbReference type="InterPro" id="IPR027094">
    <property type="entry name" value="Mitofusin_fam"/>
</dbReference>
<protein>
    <recommendedName>
        <fullName evidence="12">Dynamin-type G domain-containing protein</fullName>
    </recommendedName>
</protein>
<dbReference type="InterPro" id="IPR045063">
    <property type="entry name" value="Dynamin_N"/>
</dbReference>
<dbReference type="PANTHER" id="PTHR10465:SF3">
    <property type="entry name" value="TRANSMEMBRANE GTPASE MARF-RELATED"/>
    <property type="match status" value="1"/>
</dbReference>
<proteinExistence type="predicted"/>
<comment type="subcellular location">
    <subcellularLocation>
        <location evidence="1">Mitochondrion outer membrane</location>
        <topology evidence="1">Multi-pass membrane protein</topology>
    </subcellularLocation>
</comment>
<evidence type="ECO:0000256" key="7">
    <source>
        <dbReference type="ARBA" id="ARBA00023054"/>
    </source>
</evidence>
<keyword evidence="3" id="KW-0547">Nucleotide-binding</keyword>
<dbReference type="AlphaFoldDB" id="A0A3M6UZG0"/>
<evidence type="ECO:0000313" key="14">
    <source>
        <dbReference type="Proteomes" id="UP000275408"/>
    </source>
</evidence>
<dbReference type="GO" id="GO:0005525">
    <property type="term" value="F:GTP binding"/>
    <property type="evidence" value="ECO:0007669"/>
    <property type="project" value="UniProtKB-KW"/>
</dbReference>
<comment type="caution">
    <text evidence="13">The sequence shown here is derived from an EMBL/GenBank/DDBJ whole genome shotgun (WGS) entry which is preliminary data.</text>
</comment>
<evidence type="ECO:0000256" key="3">
    <source>
        <dbReference type="ARBA" id="ARBA00022741"/>
    </source>
</evidence>
<evidence type="ECO:0000256" key="4">
    <source>
        <dbReference type="ARBA" id="ARBA00022787"/>
    </source>
</evidence>
<dbReference type="STRING" id="46731.A0A3M6UZG0"/>
<evidence type="ECO:0000256" key="8">
    <source>
        <dbReference type="ARBA" id="ARBA00023128"/>
    </source>
</evidence>
<evidence type="ECO:0000256" key="10">
    <source>
        <dbReference type="ARBA" id="ARBA00023136"/>
    </source>
</evidence>
<dbReference type="InterPro" id="IPR030381">
    <property type="entry name" value="G_DYNAMIN_dom"/>
</dbReference>
<dbReference type="Gene3D" id="3.40.50.300">
    <property type="entry name" value="P-loop containing nucleotide triphosphate hydrolases"/>
    <property type="match status" value="1"/>
</dbReference>
<dbReference type="EMBL" id="RCHS01000400">
    <property type="protein sequence ID" value="RMX59076.1"/>
    <property type="molecule type" value="Genomic_DNA"/>
</dbReference>
<evidence type="ECO:0000256" key="5">
    <source>
        <dbReference type="ARBA" id="ARBA00022801"/>
    </source>
</evidence>
<keyword evidence="9" id="KW-0342">GTP-binding</keyword>
<feature type="coiled-coil region" evidence="11">
    <location>
        <begin position="289"/>
        <end position="316"/>
    </location>
</feature>
<keyword evidence="7 11" id="KW-0175">Coiled coil</keyword>
<dbReference type="InterPro" id="IPR006884">
    <property type="entry name" value="Fzo/mitofusin_HR2"/>
</dbReference>
<evidence type="ECO:0000256" key="11">
    <source>
        <dbReference type="SAM" id="Coils"/>
    </source>
</evidence>
<dbReference type="InterPro" id="IPR027417">
    <property type="entry name" value="P-loop_NTPase"/>
</dbReference>
<evidence type="ECO:0000256" key="1">
    <source>
        <dbReference type="ARBA" id="ARBA00004374"/>
    </source>
</evidence>
<dbReference type="OrthoDB" id="6256226at2759"/>
<accession>A0A3M6UZG0</accession>
<organism evidence="13 14">
    <name type="scientific">Pocillopora damicornis</name>
    <name type="common">Cauliflower coral</name>
    <name type="synonym">Millepora damicornis</name>
    <dbReference type="NCBI Taxonomy" id="46731"/>
    <lineage>
        <taxon>Eukaryota</taxon>
        <taxon>Metazoa</taxon>
        <taxon>Cnidaria</taxon>
        <taxon>Anthozoa</taxon>
        <taxon>Hexacorallia</taxon>
        <taxon>Scleractinia</taxon>
        <taxon>Astrocoeniina</taxon>
        <taxon>Pocilloporidae</taxon>
        <taxon>Pocillopora</taxon>
    </lineage>
</organism>
<dbReference type="GO" id="GO:0005741">
    <property type="term" value="C:mitochondrial outer membrane"/>
    <property type="evidence" value="ECO:0007669"/>
    <property type="project" value="UniProtKB-SubCell"/>
</dbReference>
<keyword evidence="4" id="KW-1000">Mitochondrion outer membrane</keyword>
<keyword evidence="5" id="KW-0378">Hydrolase</keyword>
<evidence type="ECO:0000256" key="9">
    <source>
        <dbReference type="ARBA" id="ARBA00023134"/>
    </source>
</evidence>
<dbReference type="GO" id="GO:0008053">
    <property type="term" value="P:mitochondrial fusion"/>
    <property type="evidence" value="ECO:0007669"/>
    <property type="project" value="InterPro"/>
</dbReference>
<keyword evidence="6" id="KW-1133">Transmembrane helix</keyword>
<dbReference type="PANTHER" id="PTHR10465">
    <property type="entry name" value="TRANSMEMBRANE GTPASE FZO1"/>
    <property type="match status" value="1"/>
</dbReference>